<keyword evidence="3" id="KW-1185">Reference proteome</keyword>
<sequence length="183" mass="20486">MANLTVKDLETLQAQHPDYQMELIGGEIIFMSPSGLESDEVALEIAAQLRNWVRPRKLGRVSGSSGGFRLPNKDGDVRAPDASFILAERLPRTTEDYAELVPDLTFEVKSKSDSLPKLRQKIQQFLELGTTVGVLVDPRTRTMEVYRLNQDKVVLGDGDVLQVPELLPGWELPIVEVWAPEFD</sequence>
<dbReference type="SUPFAM" id="SSF52980">
    <property type="entry name" value="Restriction endonuclease-like"/>
    <property type="match status" value="1"/>
</dbReference>
<dbReference type="InterPro" id="IPR011335">
    <property type="entry name" value="Restrct_endonuc-II-like"/>
</dbReference>
<feature type="domain" description="Putative restriction endonuclease" evidence="1">
    <location>
        <begin position="8"/>
        <end position="174"/>
    </location>
</feature>
<evidence type="ECO:0000313" key="3">
    <source>
        <dbReference type="Proteomes" id="UP000186657"/>
    </source>
</evidence>
<dbReference type="Pfam" id="PF05685">
    <property type="entry name" value="Uma2"/>
    <property type="match status" value="1"/>
</dbReference>
<accession>A0A1U7MY61</accession>
<dbReference type="EMBL" id="MKZS01000001">
    <property type="protein sequence ID" value="OLT58622.1"/>
    <property type="molecule type" value="Genomic_DNA"/>
</dbReference>
<proteinExistence type="predicted"/>
<dbReference type="Proteomes" id="UP000186657">
    <property type="component" value="Unassembled WGS sequence"/>
</dbReference>
<dbReference type="PANTHER" id="PTHR34107">
    <property type="entry name" value="SLL0198 PROTEIN-RELATED"/>
    <property type="match status" value="1"/>
</dbReference>
<protein>
    <recommendedName>
        <fullName evidence="1">Putative restriction endonuclease domain-containing protein</fullName>
    </recommendedName>
</protein>
<evidence type="ECO:0000259" key="1">
    <source>
        <dbReference type="Pfam" id="PF05685"/>
    </source>
</evidence>
<evidence type="ECO:0000313" key="2">
    <source>
        <dbReference type="EMBL" id="OLT58622.1"/>
    </source>
</evidence>
<dbReference type="InterPro" id="IPR008538">
    <property type="entry name" value="Uma2"/>
</dbReference>
<dbReference type="CDD" id="cd06260">
    <property type="entry name" value="DUF820-like"/>
    <property type="match status" value="1"/>
</dbReference>
<dbReference type="InterPro" id="IPR012296">
    <property type="entry name" value="Nuclease_put_TT1808"/>
</dbReference>
<dbReference type="PANTHER" id="PTHR34107:SF7">
    <property type="entry name" value="SLR2092 PROTEIN"/>
    <property type="match status" value="1"/>
</dbReference>
<organism evidence="2 3">
    <name type="scientific">Moorena bouillonii PNG</name>
    <dbReference type="NCBI Taxonomy" id="568701"/>
    <lineage>
        <taxon>Bacteria</taxon>
        <taxon>Bacillati</taxon>
        <taxon>Cyanobacteriota</taxon>
        <taxon>Cyanophyceae</taxon>
        <taxon>Coleofasciculales</taxon>
        <taxon>Coleofasciculaceae</taxon>
        <taxon>Moorena</taxon>
    </lineage>
</organism>
<reference evidence="2 3" key="1">
    <citation type="submission" date="2016-10" db="EMBL/GenBank/DDBJ databases">
        <title>Comparative genomics uncovers the prolific and rare metabolic potential of the cyanobacterial genus Moorea.</title>
        <authorList>
            <person name="Leao T."/>
            <person name="Castelao G."/>
            <person name="Korobeynikov A."/>
            <person name="Monroe E.A."/>
            <person name="Podell S."/>
            <person name="Glukhov E."/>
            <person name="Allen E."/>
            <person name="Gerwick W.H."/>
            <person name="Gerwick L."/>
        </authorList>
    </citation>
    <scope>NUCLEOTIDE SEQUENCE [LARGE SCALE GENOMIC DNA]</scope>
    <source>
        <strain evidence="2 3">PNG5-198</strain>
    </source>
</reference>
<gene>
    <name evidence="2" type="ORF">BJP37_05740</name>
</gene>
<name>A0A1U7MY61_9CYAN</name>
<dbReference type="Gene3D" id="3.90.1570.10">
    <property type="entry name" value="tt1808, chain A"/>
    <property type="match status" value="1"/>
</dbReference>
<comment type="caution">
    <text evidence="2">The sequence shown here is derived from an EMBL/GenBank/DDBJ whole genome shotgun (WGS) entry which is preliminary data.</text>
</comment>
<dbReference type="AlphaFoldDB" id="A0A1U7MY61"/>
<dbReference type="RefSeq" id="WP_075897257.1">
    <property type="nucleotide sequence ID" value="NZ_MKZS01000001.1"/>
</dbReference>